<comment type="caution">
    <text evidence="1">The sequence shown here is derived from an EMBL/GenBank/DDBJ whole genome shotgun (WGS) entry which is preliminary data.</text>
</comment>
<protein>
    <submittedName>
        <fullName evidence="1">Uncharacterized protein</fullName>
    </submittedName>
</protein>
<organism evidence="1 2">
    <name type="scientific">Limimaricola variabilis</name>
    <dbReference type="NCBI Taxonomy" id="1492771"/>
    <lineage>
        <taxon>Bacteria</taxon>
        <taxon>Pseudomonadati</taxon>
        <taxon>Pseudomonadota</taxon>
        <taxon>Alphaproteobacteria</taxon>
        <taxon>Rhodobacterales</taxon>
        <taxon>Paracoccaceae</taxon>
        <taxon>Limimaricola</taxon>
    </lineage>
</organism>
<name>A0ABR6HR99_9RHOB</name>
<keyword evidence="2" id="KW-1185">Reference proteome</keyword>
<dbReference type="Proteomes" id="UP000576152">
    <property type="component" value="Unassembled WGS sequence"/>
</dbReference>
<evidence type="ECO:0000313" key="2">
    <source>
        <dbReference type="Proteomes" id="UP000576152"/>
    </source>
</evidence>
<sequence length="40" mass="4137">MTSDVFEIEAAPFGLPLINPLAQAPDAGMARVTPLSKGLP</sequence>
<evidence type="ECO:0000313" key="1">
    <source>
        <dbReference type="EMBL" id="MBB3713022.1"/>
    </source>
</evidence>
<dbReference type="EMBL" id="JACIBX010000010">
    <property type="protein sequence ID" value="MBB3713022.1"/>
    <property type="molecule type" value="Genomic_DNA"/>
</dbReference>
<accession>A0ABR6HR99</accession>
<reference evidence="1 2" key="1">
    <citation type="submission" date="2020-08" db="EMBL/GenBank/DDBJ databases">
        <title>Genomic Encyclopedia of Type Strains, Phase III (KMG-III): the genomes of soil and plant-associated and newly described type strains.</title>
        <authorList>
            <person name="Whitman W."/>
        </authorList>
    </citation>
    <scope>NUCLEOTIDE SEQUENCE [LARGE SCALE GENOMIC DNA]</scope>
    <source>
        <strain evidence="1 2">CECT 8572</strain>
    </source>
</reference>
<gene>
    <name evidence="1" type="ORF">FHS00_002623</name>
</gene>
<proteinExistence type="predicted"/>